<dbReference type="SUPFAM" id="SSF50998">
    <property type="entry name" value="Quinoprotein alcohol dehydrogenase-like"/>
    <property type="match status" value="1"/>
</dbReference>
<organism evidence="2">
    <name type="scientific">Alexandrium catenella</name>
    <name type="common">Red tide dinoflagellate</name>
    <name type="synonym">Gonyaulax catenella</name>
    <dbReference type="NCBI Taxonomy" id="2925"/>
    <lineage>
        <taxon>Eukaryota</taxon>
        <taxon>Sar</taxon>
        <taxon>Alveolata</taxon>
        <taxon>Dinophyceae</taxon>
        <taxon>Gonyaulacales</taxon>
        <taxon>Pyrocystaceae</taxon>
        <taxon>Alexandrium</taxon>
    </lineage>
</organism>
<evidence type="ECO:0000259" key="1">
    <source>
        <dbReference type="Pfam" id="PF13360"/>
    </source>
</evidence>
<dbReference type="Pfam" id="PF13360">
    <property type="entry name" value="PQQ_2"/>
    <property type="match status" value="2"/>
</dbReference>
<dbReference type="AlphaFoldDB" id="A0A7S1WMS2"/>
<proteinExistence type="predicted"/>
<dbReference type="Gene3D" id="2.130.10.10">
    <property type="entry name" value="YVTN repeat-like/Quinoprotein amine dehydrogenase"/>
    <property type="match status" value="2"/>
</dbReference>
<dbReference type="EMBL" id="HBGE01090268">
    <property type="protein sequence ID" value="CAD9177020.1"/>
    <property type="molecule type" value="Transcribed_RNA"/>
</dbReference>
<dbReference type="PANTHER" id="PTHR34512">
    <property type="entry name" value="CELL SURFACE PROTEIN"/>
    <property type="match status" value="1"/>
</dbReference>
<protein>
    <recommendedName>
        <fullName evidence="1">Pyrrolo-quinoline quinone repeat domain-containing protein</fullName>
    </recommendedName>
</protein>
<dbReference type="InterPro" id="IPR015943">
    <property type="entry name" value="WD40/YVTN_repeat-like_dom_sf"/>
</dbReference>
<feature type="domain" description="Pyrrolo-quinoline quinone repeat" evidence="1">
    <location>
        <begin position="34"/>
        <end position="130"/>
    </location>
</feature>
<dbReference type="InterPro" id="IPR018391">
    <property type="entry name" value="PQQ_b-propeller_rpt"/>
</dbReference>
<evidence type="ECO:0000313" key="2">
    <source>
        <dbReference type="EMBL" id="CAD9177020.1"/>
    </source>
</evidence>
<reference evidence="2" key="1">
    <citation type="submission" date="2021-01" db="EMBL/GenBank/DDBJ databases">
        <authorList>
            <person name="Corre E."/>
            <person name="Pelletier E."/>
            <person name="Niang G."/>
            <person name="Scheremetjew M."/>
            <person name="Finn R."/>
            <person name="Kale V."/>
            <person name="Holt S."/>
            <person name="Cochrane G."/>
            <person name="Meng A."/>
            <person name="Brown T."/>
            <person name="Cohen L."/>
        </authorList>
    </citation>
    <scope>NUCLEOTIDE SEQUENCE</scope>
    <source>
        <strain evidence="2">OF101</strain>
    </source>
</reference>
<name>A0A7S1WMS2_ALECA</name>
<sequence length="433" mass="46567">MQVAPAHAWPCRAGNSQGTGSVNGTAMRNLTKPAWTFYIDTLLFTTPVLDDRGNLYFAPMNGMIYSLDPNGELRWKHKLLGTQPPTPALVDDLLVLADSLGYGYGLNLKTGKVRWVREVAKQTGTDSWAVIADHGLALFALSEDDETNTSQLIAVEASSGEERWTFALNTTLHNVAPAFADGGSAVVFVDSNAGVYKLAADTGRLLWSVPGYSWSVPEGPAQVYRSLAGGVQVYDGIVYSTGNPTFAAGIARAHRVDTGELVWQSKKFKEHVSNSGVVGVIDGVLTYICGYGFTPPLHLTLPTARKPFISTLVALNALTGEILWTFKSPKWDQDIAAGQKFLELGIPNIPNSWSTATIAGDGTVYVTWMGGIVFALDGRNGHLISSYSTEEGGQSQPVIGHNGELVVGCGVHVMLFRPCRNSSACEEPGWSLW</sequence>
<dbReference type="PANTHER" id="PTHR34512:SF30">
    <property type="entry name" value="OUTER MEMBRANE PROTEIN ASSEMBLY FACTOR BAMB"/>
    <property type="match status" value="1"/>
</dbReference>
<feature type="domain" description="Pyrrolo-quinoline quinone repeat" evidence="1">
    <location>
        <begin position="148"/>
        <end position="267"/>
    </location>
</feature>
<dbReference type="InterPro" id="IPR002372">
    <property type="entry name" value="PQQ_rpt_dom"/>
</dbReference>
<dbReference type="InterPro" id="IPR011047">
    <property type="entry name" value="Quinoprotein_ADH-like_sf"/>
</dbReference>
<accession>A0A7S1WMS2</accession>
<dbReference type="SMART" id="SM00564">
    <property type="entry name" value="PQQ"/>
    <property type="match status" value="7"/>
</dbReference>
<gene>
    <name evidence="2" type="ORF">ACAT0790_LOCUS53789</name>
</gene>